<keyword evidence="2 6" id="KW-0808">Transferase</keyword>
<dbReference type="Pfam" id="PF00551">
    <property type="entry name" value="Formyl_trans_N"/>
    <property type="match status" value="1"/>
</dbReference>
<dbReference type="Gene3D" id="3.40.50.170">
    <property type="entry name" value="Formyl transferase, N-terminal domain"/>
    <property type="match status" value="1"/>
</dbReference>
<protein>
    <recommendedName>
        <fullName evidence="4">Phosphoribosylglycinamide formyltransferase</fullName>
        <ecNumber evidence="4">2.1.2.2</ecNumber>
    </recommendedName>
</protein>
<evidence type="ECO:0000256" key="4">
    <source>
        <dbReference type="NCBIfam" id="TIGR00639"/>
    </source>
</evidence>
<gene>
    <name evidence="6" type="primary">purN</name>
    <name evidence="6" type="ORF">CQA57_01400</name>
</gene>
<comment type="pathway">
    <text evidence="1">Purine metabolism; IMP biosynthesis via de novo pathway; N(2)-formyl-N(1)-(5-phospho-D-ribosyl)glycinamide from N(1)-(5-phospho-D-ribosyl)glycinamide (10-formyl THF route): step 1/1.</text>
</comment>
<evidence type="ECO:0000256" key="3">
    <source>
        <dbReference type="ARBA" id="ARBA00022755"/>
    </source>
</evidence>
<dbReference type="InterPro" id="IPR002376">
    <property type="entry name" value="Formyl_transf_N"/>
</dbReference>
<dbReference type="PANTHER" id="PTHR43369:SF2">
    <property type="entry name" value="PHOSPHORIBOSYLGLYCINAMIDE FORMYLTRANSFERASE"/>
    <property type="match status" value="1"/>
</dbReference>
<keyword evidence="7" id="KW-1185">Reference proteome</keyword>
<dbReference type="OrthoDB" id="9806170at2"/>
<evidence type="ECO:0000256" key="2">
    <source>
        <dbReference type="ARBA" id="ARBA00022679"/>
    </source>
</evidence>
<dbReference type="Proteomes" id="UP000256695">
    <property type="component" value="Unassembled WGS sequence"/>
</dbReference>
<evidence type="ECO:0000313" key="6">
    <source>
        <dbReference type="EMBL" id="RDU74394.1"/>
    </source>
</evidence>
<dbReference type="GO" id="GO:0005829">
    <property type="term" value="C:cytosol"/>
    <property type="evidence" value="ECO:0007669"/>
    <property type="project" value="TreeGrafter"/>
</dbReference>
<dbReference type="GO" id="GO:0004644">
    <property type="term" value="F:phosphoribosylglycinamide formyltransferase activity"/>
    <property type="evidence" value="ECO:0007669"/>
    <property type="project" value="UniProtKB-UniRule"/>
</dbReference>
<feature type="domain" description="Formyl transferase N-terminal" evidence="5">
    <location>
        <begin position="6"/>
        <end position="191"/>
    </location>
</feature>
<dbReference type="GO" id="GO:0006189">
    <property type="term" value="P:'de novo' IMP biosynthetic process"/>
    <property type="evidence" value="ECO:0007669"/>
    <property type="project" value="InterPro"/>
</dbReference>
<sequence length="196" mass="22235">MATTNKRLVILFSGNGGNMENIIHKLHHKEFVVNGNTMKIDIVACVSNNKEAFGIQRAKNLNIDCLIVPHKDFATREDFETTLIEKITPLKPDLIVLAGFMRILSPLFVSVFKSINIHPSLLPKFKGANAIQESFDSSDREVGVSVHWVNEELDSGAMIMQAKRIRDMDEDFEYFSSKIHELEYELYPQAILKALN</sequence>
<dbReference type="RefSeq" id="WP_115578449.1">
    <property type="nucleotide sequence ID" value="NZ_NXLX01000002.1"/>
</dbReference>
<dbReference type="InterPro" id="IPR036477">
    <property type="entry name" value="Formyl_transf_N_sf"/>
</dbReference>
<evidence type="ECO:0000259" key="5">
    <source>
        <dbReference type="Pfam" id="PF00551"/>
    </source>
</evidence>
<proteinExistence type="predicted"/>
<comment type="caution">
    <text evidence="6">The sequence shown here is derived from an EMBL/GenBank/DDBJ whole genome shotgun (WGS) entry which is preliminary data.</text>
</comment>
<keyword evidence="3" id="KW-0658">Purine biosynthesis</keyword>
<organism evidence="6 7">
    <name type="scientific">Helicobacter anseris</name>
    <dbReference type="NCBI Taxonomy" id="375926"/>
    <lineage>
        <taxon>Bacteria</taxon>
        <taxon>Pseudomonadati</taxon>
        <taxon>Campylobacterota</taxon>
        <taxon>Epsilonproteobacteria</taxon>
        <taxon>Campylobacterales</taxon>
        <taxon>Helicobacteraceae</taxon>
        <taxon>Helicobacter</taxon>
    </lineage>
</organism>
<evidence type="ECO:0000313" key="7">
    <source>
        <dbReference type="Proteomes" id="UP000256695"/>
    </source>
</evidence>
<dbReference type="PANTHER" id="PTHR43369">
    <property type="entry name" value="PHOSPHORIBOSYLGLYCINAMIDE FORMYLTRANSFERASE"/>
    <property type="match status" value="1"/>
</dbReference>
<dbReference type="NCBIfam" id="TIGR00639">
    <property type="entry name" value="PurN"/>
    <property type="match status" value="1"/>
</dbReference>
<evidence type="ECO:0000256" key="1">
    <source>
        <dbReference type="ARBA" id="ARBA00005054"/>
    </source>
</evidence>
<dbReference type="SUPFAM" id="SSF53328">
    <property type="entry name" value="Formyltransferase"/>
    <property type="match status" value="1"/>
</dbReference>
<dbReference type="AlphaFoldDB" id="A0A3D8JC32"/>
<dbReference type="EMBL" id="NXLX01000002">
    <property type="protein sequence ID" value="RDU74394.1"/>
    <property type="molecule type" value="Genomic_DNA"/>
</dbReference>
<reference evidence="6 7" key="1">
    <citation type="submission" date="2018-04" db="EMBL/GenBank/DDBJ databases">
        <title>Novel Campyloabacter and Helicobacter Species and Strains.</title>
        <authorList>
            <person name="Mannion A.J."/>
            <person name="Shen Z."/>
            <person name="Fox J.G."/>
        </authorList>
    </citation>
    <scope>NUCLEOTIDE SEQUENCE [LARGE SCALE GENOMIC DNA]</scope>
    <source>
        <strain evidence="6 7">MIT 04-9362</strain>
    </source>
</reference>
<accession>A0A3D8JC32</accession>
<dbReference type="CDD" id="cd08645">
    <property type="entry name" value="FMT_core_GART"/>
    <property type="match status" value="1"/>
</dbReference>
<dbReference type="InterPro" id="IPR004607">
    <property type="entry name" value="GART"/>
</dbReference>
<name>A0A3D8JC32_9HELI</name>
<dbReference type="EC" id="2.1.2.2" evidence="4"/>